<dbReference type="InterPro" id="IPR002178">
    <property type="entry name" value="PTS_EIIA_type-2_dom"/>
</dbReference>
<keyword evidence="2" id="KW-0762">Sugar transport</keyword>
<gene>
    <name evidence="2" type="ORF">HF861_07925</name>
</gene>
<comment type="caution">
    <text evidence="2">The sequence shown here is derived from an EMBL/GenBank/DDBJ whole genome shotgun (WGS) entry which is preliminary data.</text>
</comment>
<dbReference type="InterPro" id="IPR016152">
    <property type="entry name" value="PTrfase/Anion_transptr"/>
</dbReference>
<dbReference type="Proteomes" id="UP000540014">
    <property type="component" value="Unassembled WGS sequence"/>
</dbReference>
<evidence type="ECO:0000313" key="3">
    <source>
        <dbReference type="Proteomes" id="UP000540014"/>
    </source>
</evidence>
<keyword evidence="2" id="KW-0813">Transport</keyword>
<feature type="domain" description="PTS EIIA type-2" evidence="1">
    <location>
        <begin position="5"/>
        <end position="152"/>
    </location>
</feature>
<dbReference type="PANTHER" id="PTHR47738:SF3">
    <property type="entry name" value="PHOSPHOTRANSFERASE SYSTEM MANNITOL_FRUCTOSE-SPECIFIC IIA DOMAIN CONTAINING PROTEIN"/>
    <property type="match status" value="1"/>
</dbReference>
<reference evidence="2 3" key="1">
    <citation type="submission" date="2020-04" db="EMBL/GenBank/DDBJ databases">
        <authorList>
            <person name="Hitch T.C.A."/>
            <person name="Wylensek D."/>
            <person name="Clavel T."/>
        </authorList>
    </citation>
    <scope>NUCLEOTIDE SEQUENCE [LARGE SCALE GENOMIC DNA]</scope>
    <source>
        <strain evidence="2 3">BSM-383-APC-22F</strain>
    </source>
</reference>
<dbReference type="CDD" id="cd00211">
    <property type="entry name" value="PTS_IIA_fru"/>
    <property type="match status" value="1"/>
</dbReference>
<accession>A0A7X9NKL8</accession>
<organism evidence="2 3">
    <name type="scientific">Faecalicoccus pleomorphus</name>
    <dbReference type="NCBI Taxonomy" id="1323"/>
    <lineage>
        <taxon>Bacteria</taxon>
        <taxon>Bacillati</taxon>
        <taxon>Bacillota</taxon>
        <taxon>Erysipelotrichia</taxon>
        <taxon>Erysipelotrichales</taxon>
        <taxon>Erysipelotrichaceae</taxon>
        <taxon>Faecalicoccus</taxon>
    </lineage>
</organism>
<dbReference type="InterPro" id="IPR051541">
    <property type="entry name" value="PTS_SugarTrans_NitroReg"/>
</dbReference>
<name>A0A7X9NKL8_9FIRM</name>
<dbReference type="PROSITE" id="PS51094">
    <property type="entry name" value="PTS_EIIA_TYPE_2"/>
    <property type="match status" value="1"/>
</dbReference>
<dbReference type="Pfam" id="PF00359">
    <property type="entry name" value="PTS_EIIA_2"/>
    <property type="match status" value="1"/>
</dbReference>
<evidence type="ECO:0000259" key="1">
    <source>
        <dbReference type="PROSITE" id="PS51094"/>
    </source>
</evidence>
<proteinExistence type="predicted"/>
<dbReference type="RefSeq" id="WP_168965770.1">
    <property type="nucleotide sequence ID" value="NZ_JABAFR010000018.1"/>
</dbReference>
<dbReference type="PANTHER" id="PTHR47738">
    <property type="entry name" value="PTS SYSTEM FRUCTOSE-LIKE EIIA COMPONENT-RELATED"/>
    <property type="match status" value="1"/>
</dbReference>
<dbReference type="EMBL" id="JABAFR010000018">
    <property type="protein sequence ID" value="NME44809.1"/>
    <property type="molecule type" value="Genomic_DNA"/>
</dbReference>
<dbReference type="Gene3D" id="3.40.930.10">
    <property type="entry name" value="Mannitol-specific EII, Chain A"/>
    <property type="match status" value="1"/>
</dbReference>
<protein>
    <submittedName>
        <fullName evidence="2">PTS sugar transporter subunit IIA</fullName>
    </submittedName>
</protein>
<sequence>MGEELTIDKDLILLNYSVKAKNDVILELGNIMTKKKLVKSDFVQSVLKREDKYPTGLEIGEVNIAIPHTEACYVNSPCIGIAVLKNPVMFHRMDDITKAVEVKIVFLLALSSNHGHMDILKKIMLACRSKDVLDFLVRTYNKDEIQKFLKEKLKGES</sequence>
<evidence type="ECO:0000313" key="2">
    <source>
        <dbReference type="EMBL" id="NME44809.1"/>
    </source>
</evidence>
<dbReference type="AlphaFoldDB" id="A0A7X9NKL8"/>
<dbReference type="SUPFAM" id="SSF55804">
    <property type="entry name" value="Phoshotransferase/anion transport protein"/>
    <property type="match status" value="1"/>
</dbReference>